<dbReference type="InterPro" id="IPR050121">
    <property type="entry name" value="Cytochrome_P450_monoxygenase"/>
</dbReference>
<dbReference type="PANTHER" id="PTHR24305:SF180">
    <property type="entry name" value="P450, PUTATIVE (EUROFUNG)-RELATED"/>
    <property type="match status" value="1"/>
</dbReference>
<dbReference type="CDD" id="cd11060">
    <property type="entry name" value="CYP57A1-like"/>
    <property type="match status" value="1"/>
</dbReference>
<dbReference type="PANTHER" id="PTHR24305">
    <property type="entry name" value="CYTOCHROME P450"/>
    <property type="match status" value="1"/>
</dbReference>
<dbReference type="InterPro" id="IPR002403">
    <property type="entry name" value="Cyt_P450_E_grp-IV"/>
</dbReference>
<dbReference type="GO" id="GO:0004497">
    <property type="term" value="F:monooxygenase activity"/>
    <property type="evidence" value="ECO:0007669"/>
    <property type="project" value="UniProtKB-KW"/>
</dbReference>
<reference evidence="7 8" key="1">
    <citation type="submission" date="2021-02" db="EMBL/GenBank/DDBJ databases">
        <title>Genome assembly of Pseudopithomyces chartarum.</title>
        <authorList>
            <person name="Jauregui R."/>
            <person name="Singh J."/>
            <person name="Voisey C."/>
        </authorList>
    </citation>
    <scope>NUCLEOTIDE SEQUENCE [LARGE SCALE GENOMIC DNA]</scope>
    <source>
        <strain evidence="7 8">AGR01</strain>
    </source>
</reference>
<comment type="cofactor">
    <cofactor evidence="1 5">
        <name>heme</name>
        <dbReference type="ChEBI" id="CHEBI:30413"/>
    </cofactor>
</comment>
<evidence type="ECO:0000256" key="3">
    <source>
        <dbReference type="ARBA" id="ARBA00022723"/>
    </source>
</evidence>
<keyword evidence="6" id="KW-0560">Oxidoreductase</keyword>
<feature type="binding site" description="axial binding residue" evidence="5">
    <location>
        <position position="452"/>
    </location>
    <ligand>
        <name>heme</name>
        <dbReference type="ChEBI" id="CHEBI:30413"/>
    </ligand>
    <ligandPart>
        <name>Fe</name>
        <dbReference type="ChEBI" id="CHEBI:18248"/>
    </ligandPart>
</feature>
<evidence type="ECO:0000313" key="8">
    <source>
        <dbReference type="Proteomes" id="UP001280581"/>
    </source>
</evidence>
<gene>
    <name evidence="7" type="ORF">GRF29_8g1230459</name>
</gene>
<accession>A0AAN6RL77</accession>
<dbReference type="Gene3D" id="1.10.630.10">
    <property type="entry name" value="Cytochrome P450"/>
    <property type="match status" value="1"/>
</dbReference>
<evidence type="ECO:0000256" key="1">
    <source>
        <dbReference type="ARBA" id="ARBA00001971"/>
    </source>
</evidence>
<dbReference type="EMBL" id="WVTA01000002">
    <property type="protein sequence ID" value="KAK3215842.1"/>
    <property type="molecule type" value="Genomic_DNA"/>
</dbReference>
<dbReference type="GO" id="GO:0005506">
    <property type="term" value="F:iron ion binding"/>
    <property type="evidence" value="ECO:0007669"/>
    <property type="project" value="InterPro"/>
</dbReference>
<protein>
    <recommendedName>
        <fullName evidence="9">Cytochrome P450</fullName>
    </recommendedName>
</protein>
<keyword evidence="5 6" id="KW-0349">Heme</keyword>
<dbReference type="GO" id="GO:0016705">
    <property type="term" value="F:oxidoreductase activity, acting on paired donors, with incorporation or reduction of molecular oxygen"/>
    <property type="evidence" value="ECO:0007669"/>
    <property type="project" value="InterPro"/>
</dbReference>
<keyword evidence="8" id="KW-1185">Reference proteome</keyword>
<name>A0AAN6RL77_9PLEO</name>
<dbReference type="PROSITE" id="PS00086">
    <property type="entry name" value="CYTOCHROME_P450"/>
    <property type="match status" value="1"/>
</dbReference>
<organism evidence="7 8">
    <name type="scientific">Pseudopithomyces chartarum</name>
    <dbReference type="NCBI Taxonomy" id="1892770"/>
    <lineage>
        <taxon>Eukaryota</taxon>
        <taxon>Fungi</taxon>
        <taxon>Dikarya</taxon>
        <taxon>Ascomycota</taxon>
        <taxon>Pezizomycotina</taxon>
        <taxon>Dothideomycetes</taxon>
        <taxon>Pleosporomycetidae</taxon>
        <taxon>Pleosporales</taxon>
        <taxon>Massarineae</taxon>
        <taxon>Didymosphaeriaceae</taxon>
        <taxon>Pseudopithomyces</taxon>
    </lineage>
</organism>
<keyword evidence="3 5" id="KW-0479">Metal-binding</keyword>
<evidence type="ECO:0000256" key="4">
    <source>
        <dbReference type="ARBA" id="ARBA00023004"/>
    </source>
</evidence>
<dbReference type="SUPFAM" id="SSF48264">
    <property type="entry name" value="Cytochrome P450"/>
    <property type="match status" value="1"/>
</dbReference>
<sequence>MAFASLIVGFGVVGLIAVVSQYVFAYLQSPLKKIPGPWLAKFSDLWRLINAYEKKHITTQQALHDKYGDYVQLGPNVVSISDPQAVKTIYSTRGTFVKSEFYAINDAMQDGKIIQNIFGTRSNQFHSRYIRPIQKLYTFTAAKEYEAVMDKTLTGFSHQLETRFMEGANQGVTCDIADWVSYLTWDILGEMTFSKPFGFMETATDVGGMLATAERTMDYQSVIGQMPALDKWLAKNPRLASKFPAFAVAAGFCVERFMERMQSLDQFEGKADFTNHFLRAKQEHPTVVTDNEVIAYMIINVLGGGDTTSITIKAIIYHTLKNPAVHRRLVQELRAANLTYPAPFTSLEGLPYLDACIKEGLRIHPVVGHIMERIVPSAGLALTNGVTLPPGTIVGVNPWVVHRRADIYGSDPYEFRPERWLPLGDESPAAYEARLKRMNDADLSFGKGNRVCLGRPLALVEMAKIVASLFGKYDIELEDREAVWEVHPQWFVWPHKIRVKLSRC</sequence>
<evidence type="ECO:0000256" key="6">
    <source>
        <dbReference type="RuleBase" id="RU000461"/>
    </source>
</evidence>
<proteinExistence type="inferred from homology"/>
<dbReference type="Pfam" id="PF00067">
    <property type="entry name" value="p450"/>
    <property type="match status" value="1"/>
</dbReference>
<comment type="similarity">
    <text evidence="2 6">Belongs to the cytochrome P450 family.</text>
</comment>
<dbReference type="AlphaFoldDB" id="A0AAN6RL77"/>
<dbReference type="GO" id="GO:0020037">
    <property type="term" value="F:heme binding"/>
    <property type="evidence" value="ECO:0007669"/>
    <property type="project" value="InterPro"/>
</dbReference>
<dbReference type="InterPro" id="IPR001128">
    <property type="entry name" value="Cyt_P450"/>
</dbReference>
<dbReference type="InterPro" id="IPR017972">
    <property type="entry name" value="Cyt_P450_CS"/>
</dbReference>
<keyword evidence="6" id="KW-0503">Monooxygenase</keyword>
<evidence type="ECO:0000256" key="5">
    <source>
        <dbReference type="PIRSR" id="PIRSR602403-1"/>
    </source>
</evidence>
<keyword evidence="4 5" id="KW-0408">Iron</keyword>
<comment type="caution">
    <text evidence="7">The sequence shown here is derived from an EMBL/GenBank/DDBJ whole genome shotgun (WGS) entry which is preliminary data.</text>
</comment>
<evidence type="ECO:0000256" key="2">
    <source>
        <dbReference type="ARBA" id="ARBA00010617"/>
    </source>
</evidence>
<dbReference type="PRINTS" id="PR00385">
    <property type="entry name" value="P450"/>
</dbReference>
<evidence type="ECO:0000313" key="7">
    <source>
        <dbReference type="EMBL" id="KAK3215842.1"/>
    </source>
</evidence>
<dbReference type="InterPro" id="IPR036396">
    <property type="entry name" value="Cyt_P450_sf"/>
</dbReference>
<evidence type="ECO:0008006" key="9">
    <source>
        <dbReference type="Google" id="ProtNLM"/>
    </source>
</evidence>
<dbReference type="Proteomes" id="UP001280581">
    <property type="component" value="Unassembled WGS sequence"/>
</dbReference>
<dbReference type="PRINTS" id="PR00465">
    <property type="entry name" value="EP450IV"/>
</dbReference>